<proteinExistence type="predicted"/>
<gene>
    <name evidence="1" type="ORF">JIN81_18625</name>
</gene>
<sequence>MKKFHANCQLNLDISREGDVFAFRFKQPPFGGYLATIRTKKIEQHDPGQSSSDIPSWFTRLGFSLTSGIKNYELACRLVDDEKPYDYANFYRCRDRRNRERFFAEINEAETDCGCSFLISTESFEGVLSQIRKTLANKTGERDGRETPVGP</sequence>
<protein>
    <submittedName>
        <fullName evidence="1">Uncharacterized protein</fullName>
    </submittedName>
</protein>
<reference evidence="1" key="1">
    <citation type="submission" date="2021-01" db="EMBL/GenBank/DDBJ databases">
        <title>Modified the classification status of verrucomicrobia.</title>
        <authorList>
            <person name="Feng X."/>
        </authorList>
    </citation>
    <scope>NUCLEOTIDE SEQUENCE</scope>
    <source>
        <strain evidence="1">KCTC 22201</strain>
    </source>
</reference>
<dbReference type="AlphaFoldDB" id="A0A934VD21"/>
<name>A0A934VD21_9BACT</name>
<evidence type="ECO:0000313" key="2">
    <source>
        <dbReference type="Proteomes" id="UP000658278"/>
    </source>
</evidence>
<comment type="caution">
    <text evidence="1">The sequence shown here is derived from an EMBL/GenBank/DDBJ whole genome shotgun (WGS) entry which is preliminary data.</text>
</comment>
<accession>A0A934VD21</accession>
<keyword evidence="2" id="KW-1185">Reference proteome</keyword>
<evidence type="ECO:0000313" key="1">
    <source>
        <dbReference type="EMBL" id="MBK1829053.1"/>
    </source>
</evidence>
<dbReference type="Proteomes" id="UP000658278">
    <property type="component" value="Unassembled WGS sequence"/>
</dbReference>
<dbReference type="RefSeq" id="WP_200283549.1">
    <property type="nucleotide sequence ID" value="NZ_JAENII010000030.1"/>
</dbReference>
<organism evidence="1 2">
    <name type="scientific">Haloferula rosea</name>
    <dbReference type="NCBI Taxonomy" id="490093"/>
    <lineage>
        <taxon>Bacteria</taxon>
        <taxon>Pseudomonadati</taxon>
        <taxon>Verrucomicrobiota</taxon>
        <taxon>Verrucomicrobiia</taxon>
        <taxon>Verrucomicrobiales</taxon>
        <taxon>Verrucomicrobiaceae</taxon>
        <taxon>Haloferula</taxon>
    </lineage>
</organism>
<dbReference type="EMBL" id="JAENII010000030">
    <property type="protein sequence ID" value="MBK1829053.1"/>
    <property type="molecule type" value="Genomic_DNA"/>
</dbReference>